<accession>A0A2T9Z9K3</accession>
<organism evidence="1 2">
    <name type="scientific">Smittium megazygosporum</name>
    <dbReference type="NCBI Taxonomy" id="133381"/>
    <lineage>
        <taxon>Eukaryota</taxon>
        <taxon>Fungi</taxon>
        <taxon>Fungi incertae sedis</taxon>
        <taxon>Zoopagomycota</taxon>
        <taxon>Kickxellomycotina</taxon>
        <taxon>Harpellomycetes</taxon>
        <taxon>Harpellales</taxon>
        <taxon>Legeriomycetaceae</taxon>
        <taxon>Smittium</taxon>
    </lineage>
</organism>
<evidence type="ECO:0000313" key="1">
    <source>
        <dbReference type="EMBL" id="PVV01250.1"/>
    </source>
</evidence>
<gene>
    <name evidence="1" type="ORF">BB560_004341</name>
</gene>
<name>A0A2T9Z9K3_9FUNG</name>
<reference evidence="1 2" key="1">
    <citation type="journal article" date="2018" name="MBio">
        <title>Comparative Genomics Reveals the Core Gene Toolbox for the Fungus-Insect Symbiosis.</title>
        <authorList>
            <person name="Wang Y."/>
            <person name="Stata M."/>
            <person name="Wang W."/>
            <person name="Stajich J.E."/>
            <person name="White M.M."/>
            <person name="Moncalvo J.M."/>
        </authorList>
    </citation>
    <scope>NUCLEOTIDE SEQUENCE [LARGE SCALE GENOMIC DNA]</scope>
    <source>
        <strain evidence="1 2">SC-DP-2</strain>
    </source>
</reference>
<keyword evidence="2" id="KW-1185">Reference proteome</keyword>
<dbReference type="Proteomes" id="UP000245609">
    <property type="component" value="Unassembled WGS sequence"/>
</dbReference>
<dbReference type="AlphaFoldDB" id="A0A2T9Z9K3"/>
<protein>
    <submittedName>
        <fullName evidence="1">Uncharacterized protein</fullName>
    </submittedName>
</protein>
<evidence type="ECO:0000313" key="2">
    <source>
        <dbReference type="Proteomes" id="UP000245609"/>
    </source>
</evidence>
<sequence>MDNILQKRDHDDLNRYELETRIKSRISICFEEFKKITSNQFTLFAEINEEIKHRDKYDIVDYNKLKNFINAVKRGDAVVTKCADDLLDQFTRAVDDSEENKYSDWARVVGGRISQGVNVIKDFILTKYMIYDIISYPASNYKEAIQSLVVCINERFPPFILSGGIETIIDGW</sequence>
<dbReference type="EMBL" id="MBFS01001248">
    <property type="protein sequence ID" value="PVV01250.1"/>
    <property type="molecule type" value="Genomic_DNA"/>
</dbReference>
<dbReference type="OrthoDB" id="10645625at2759"/>
<comment type="caution">
    <text evidence="1">The sequence shown here is derived from an EMBL/GenBank/DDBJ whole genome shotgun (WGS) entry which is preliminary data.</text>
</comment>
<proteinExistence type="predicted"/>